<comment type="subunit">
    <text evidence="5">Binds ribosomal protein uS19.</text>
</comment>
<evidence type="ECO:0000256" key="2">
    <source>
        <dbReference type="ARBA" id="ARBA00022517"/>
    </source>
</evidence>
<evidence type="ECO:0000313" key="9">
    <source>
        <dbReference type="Proteomes" id="UP000002601"/>
    </source>
</evidence>
<protein>
    <recommendedName>
        <fullName evidence="5">Ribosome maturation factor RimM</fullName>
    </recommendedName>
</protein>
<evidence type="ECO:0000256" key="5">
    <source>
        <dbReference type="HAMAP-Rule" id="MF_00014"/>
    </source>
</evidence>
<dbReference type="GO" id="GO:0005737">
    <property type="term" value="C:cytoplasm"/>
    <property type="evidence" value="ECO:0007669"/>
    <property type="project" value="UniProtKB-SubCell"/>
</dbReference>
<dbReference type="NCBIfam" id="TIGR02273">
    <property type="entry name" value="16S_RimM"/>
    <property type="match status" value="1"/>
</dbReference>
<dbReference type="HAMAP" id="MF_00014">
    <property type="entry name" value="Ribosome_mat_RimM"/>
    <property type="match status" value="1"/>
</dbReference>
<sequence length="185" mass="20636">MEMLVVAEVVKPHGLRGEVCIESHADSPFLFDEVPCLYLAKKGQKPRRFVVRSSRKHKGRVLLTFKGVEDRDQAENLRGMEILVREADLPESGDDEVYMYELEGMSVELEDGTVVGTISNFILAPGQETWVISSAEGKEILFPAVEEFVLSVDLDAEKVVVEPPEGLLDIYLTEAGKKDNGKKKK</sequence>
<dbReference type="Pfam" id="PF01782">
    <property type="entry name" value="RimM"/>
    <property type="match status" value="1"/>
</dbReference>
<dbReference type="InterPro" id="IPR009000">
    <property type="entry name" value="Transl_B-barrel_sf"/>
</dbReference>
<keyword evidence="3 5" id="KW-0698">rRNA processing</keyword>
<name>C6BVQ3_MARSD</name>
<evidence type="ECO:0000259" key="6">
    <source>
        <dbReference type="Pfam" id="PF01782"/>
    </source>
</evidence>
<comment type="domain">
    <text evidence="5">The PRC barrel domain binds ribosomal protein uS19.</text>
</comment>
<accession>C6BVQ3</accession>
<dbReference type="InterPro" id="IPR056792">
    <property type="entry name" value="PRC_RimM"/>
</dbReference>
<dbReference type="AlphaFoldDB" id="C6BVQ3"/>
<evidence type="ECO:0000313" key="8">
    <source>
        <dbReference type="EMBL" id="ACS78267.1"/>
    </source>
</evidence>
<comment type="subcellular location">
    <subcellularLocation>
        <location evidence="5">Cytoplasm</location>
    </subcellularLocation>
</comment>
<dbReference type="GO" id="GO:0006364">
    <property type="term" value="P:rRNA processing"/>
    <property type="evidence" value="ECO:0007669"/>
    <property type="project" value="UniProtKB-UniRule"/>
</dbReference>
<dbReference type="InterPro" id="IPR002676">
    <property type="entry name" value="RimM_N"/>
</dbReference>
<dbReference type="Gene3D" id="2.30.30.240">
    <property type="entry name" value="PRC-barrel domain"/>
    <property type="match status" value="1"/>
</dbReference>
<dbReference type="GO" id="GO:0042274">
    <property type="term" value="P:ribosomal small subunit biogenesis"/>
    <property type="evidence" value="ECO:0007669"/>
    <property type="project" value="UniProtKB-UniRule"/>
</dbReference>
<dbReference type="PANTHER" id="PTHR33692:SF1">
    <property type="entry name" value="RIBOSOME MATURATION FACTOR RIMM"/>
    <property type="match status" value="1"/>
</dbReference>
<dbReference type="SUPFAM" id="SSF50447">
    <property type="entry name" value="Translation proteins"/>
    <property type="match status" value="1"/>
</dbReference>
<evidence type="ECO:0000256" key="1">
    <source>
        <dbReference type="ARBA" id="ARBA00022490"/>
    </source>
</evidence>
<dbReference type="KEGG" id="dsa:Desal_0197"/>
<dbReference type="eggNOG" id="COG0806">
    <property type="taxonomic scope" value="Bacteria"/>
</dbReference>
<keyword evidence="9" id="KW-1185">Reference proteome</keyword>
<dbReference type="HOGENOM" id="CLU_077636_3_2_7"/>
<dbReference type="PANTHER" id="PTHR33692">
    <property type="entry name" value="RIBOSOME MATURATION FACTOR RIMM"/>
    <property type="match status" value="1"/>
</dbReference>
<dbReference type="InterPro" id="IPR011961">
    <property type="entry name" value="RimM"/>
</dbReference>
<comment type="similarity">
    <text evidence="5">Belongs to the RimM family.</text>
</comment>
<comment type="function">
    <text evidence="5">An accessory protein needed during the final step in the assembly of 30S ribosomal subunit, possibly for assembly of the head region. Essential for efficient processing of 16S rRNA. May be needed both before and after RbfA during the maturation of 16S rRNA. It has affinity for free ribosomal 30S subunits but not for 70S ribosomes.</text>
</comment>
<dbReference type="OrthoDB" id="5381335at2"/>
<dbReference type="InterPro" id="IPR011033">
    <property type="entry name" value="PRC_barrel-like_sf"/>
</dbReference>
<evidence type="ECO:0000256" key="3">
    <source>
        <dbReference type="ARBA" id="ARBA00022552"/>
    </source>
</evidence>
<gene>
    <name evidence="5" type="primary">rimM</name>
    <name evidence="8" type="ordered locus">Desal_0197</name>
</gene>
<organism evidence="8 9">
    <name type="scientific">Maridesulfovibrio salexigens (strain ATCC 14822 / DSM 2638 / NCIMB 8403 / VKM B-1763)</name>
    <name type="common">Desulfovibrio salexigens</name>
    <dbReference type="NCBI Taxonomy" id="526222"/>
    <lineage>
        <taxon>Bacteria</taxon>
        <taxon>Pseudomonadati</taxon>
        <taxon>Thermodesulfobacteriota</taxon>
        <taxon>Desulfovibrionia</taxon>
        <taxon>Desulfovibrionales</taxon>
        <taxon>Desulfovibrionaceae</taxon>
        <taxon>Maridesulfovibrio</taxon>
    </lineage>
</organism>
<dbReference type="InterPro" id="IPR036976">
    <property type="entry name" value="RimM_N_sf"/>
</dbReference>
<evidence type="ECO:0000256" key="4">
    <source>
        <dbReference type="ARBA" id="ARBA00023186"/>
    </source>
</evidence>
<dbReference type="Pfam" id="PF24986">
    <property type="entry name" value="PRC_RimM"/>
    <property type="match status" value="1"/>
</dbReference>
<dbReference type="STRING" id="526222.Desal_0197"/>
<reference evidence="8 9" key="1">
    <citation type="submission" date="2009-06" db="EMBL/GenBank/DDBJ databases">
        <title>Complete sequence of Desulfovibrio salexigens DSM 2638.</title>
        <authorList>
            <consortium name="US DOE Joint Genome Institute"/>
            <person name="Lucas S."/>
            <person name="Copeland A."/>
            <person name="Lapidus A."/>
            <person name="Glavina del Rio T."/>
            <person name="Tice H."/>
            <person name="Bruce D."/>
            <person name="Goodwin L."/>
            <person name="Pitluck S."/>
            <person name="Munk A.C."/>
            <person name="Brettin T."/>
            <person name="Detter J.C."/>
            <person name="Han C."/>
            <person name="Tapia R."/>
            <person name="Larimer F."/>
            <person name="Land M."/>
            <person name="Hauser L."/>
            <person name="Kyrpides N."/>
            <person name="Anderson I."/>
            <person name="Wall J.D."/>
            <person name="Arkin A.P."/>
            <person name="Dehal P."/>
            <person name="Chivian D."/>
            <person name="Giles B."/>
            <person name="Hazen T.C."/>
        </authorList>
    </citation>
    <scope>NUCLEOTIDE SEQUENCE [LARGE SCALE GENOMIC DNA]</scope>
    <source>
        <strain evidence="9">ATCC 14822 / DSM 2638 / NCIMB 8403 / VKM B-1763</strain>
    </source>
</reference>
<dbReference type="SUPFAM" id="SSF50346">
    <property type="entry name" value="PRC-barrel domain"/>
    <property type="match status" value="1"/>
</dbReference>
<proteinExistence type="inferred from homology"/>
<dbReference type="GO" id="GO:0043022">
    <property type="term" value="F:ribosome binding"/>
    <property type="evidence" value="ECO:0007669"/>
    <property type="project" value="InterPro"/>
</dbReference>
<dbReference type="Proteomes" id="UP000002601">
    <property type="component" value="Chromosome"/>
</dbReference>
<keyword evidence="4 5" id="KW-0143">Chaperone</keyword>
<keyword evidence="1 5" id="KW-0963">Cytoplasm</keyword>
<evidence type="ECO:0000259" key="7">
    <source>
        <dbReference type="Pfam" id="PF24986"/>
    </source>
</evidence>
<dbReference type="Gene3D" id="2.40.30.60">
    <property type="entry name" value="RimM"/>
    <property type="match status" value="1"/>
</dbReference>
<keyword evidence="2 5" id="KW-0690">Ribosome biogenesis</keyword>
<dbReference type="GO" id="GO:0005840">
    <property type="term" value="C:ribosome"/>
    <property type="evidence" value="ECO:0007669"/>
    <property type="project" value="InterPro"/>
</dbReference>
<dbReference type="RefSeq" id="WP_012765793.1">
    <property type="nucleotide sequence ID" value="NC_012881.1"/>
</dbReference>
<dbReference type="EMBL" id="CP001649">
    <property type="protein sequence ID" value="ACS78267.1"/>
    <property type="molecule type" value="Genomic_DNA"/>
</dbReference>
<feature type="domain" description="Ribosome maturation factor RimM PRC barrel" evidence="7">
    <location>
        <begin position="101"/>
        <end position="167"/>
    </location>
</feature>
<feature type="domain" description="RimM N-terminal" evidence="6">
    <location>
        <begin position="5"/>
        <end position="87"/>
    </location>
</feature>